<dbReference type="OrthoDB" id="10254221at2759"/>
<name>A0A8H7VSC3_9FUNG</name>
<feature type="domain" description="NmrA-like" evidence="1">
    <location>
        <begin position="4"/>
        <end position="269"/>
    </location>
</feature>
<proteinExistence type="predicted"/>
<dbReference type="Gene3D" id="3.90.25.10">
    <property type="entry name" value="UDP-galactose 4-epimerase, domain 1"/>
    <property type="match status" value="1"/>
</dbReference>
<accession>A0A8H7VSC3</accession>
<dbReference type="PANTHER" id="PTHR43162">
    <property type="match status" value="1"/>
</dbReference>
<organism evidence="2 3">
    <name type="scientific">Circinella minor</name>
    <dbReference type="NCBI Taxonomy" id="1195481"/>
    <lineage>
        <taxon>Eukaryota</taxon>
        <taxon>Fungi</taxon>
        <taxon>Fungi incertae sedis</taxon>
        <taxon>Mucoromycota</taxon>
        <taxon>Mucoromycotina</taxon>
        <taxon>Mucoromycetes</taxon>
        <taxon>Mucorales</taxon>
        <taxon>Lichtheimiaceae</taxon>
        <taxon>Circinella</taxon>
    </lineage>
</organism>
<evidence type="ECO:0000313" key="3">
    <source>
        <dbReference type="Proteomes" id="UP000646827"/>
    </source>
</evidence>
<dbReference type="Proteomes" id="UP000646827">
    <property type="component" value="Unassembled WGS sequence"/>
</dbReference>
<dbReference type="InterPro" id="IPR008030">
    <property type="entry name" value="NmrA-like"/>
</dbReference>
<gene>
    <name evidence="2" type="ORF">INT45_006395</name>
</gene>
<dbReference type="PANTHER" id="PTHR43162:SF1">
    <property type="entry name" value="PRESTALK A DIFFERENTIATION PROTEIN A"/>
    <property type="match status" value="1"/>
</dbReference>
<dbReference type="InterPro" id="IPR051604">
    <property type="entry name" value="Ergot_Alk_Oxidoreductase"/>
</dbReference>
<reference evidence="2 3" key="1">
    <citation type="submission" date="2020-12" db="EMBL/GenBank/DDBJ databases">
        <title>Metabolic potential, ecology and presence of endohyphal bacteria is reflected in genomic diversity of Mucoromycotina.</title>
        <authorList>
            <person name="Muszewska A."/>
            <person name="Okrasinska A."/>
            <person name="Steczkiewicz K."/>
            <person name="Drgas O."/>
            <person name="Orlowska M."/>
            <person name="Perlinska-Lenart U."/>
            <person name="Aleksandrzak-Piekarczyk T."/>
            <person name="Szatraj K."/>
            <person name="Zielenkiewicz U."/>
            <person name="Pilsyk S."/>
            <person name="Malc E."/>
            <person name="Mieczkowski P."/>
            <person name="Kruszewska J.S."/>
            <person name="Biernat P."/>
            <person name="Pawlowska J."/>
        </authorList>
    </citation>
    <scope>NUCLEOTIDE SEQUENCE [LARGE SCALE GENOMIC DNA]</scope>
    <source>
        <strain evidence="2 3">CBS 142.35</strain>
    </source>
</reference>
<dbReference type="Pfam" id="PF05368">
    <property type="entry name" value="NmrA"/>
    <property type="match status" value="1"/>
</dbReference>
<dbReference type="SUPFAM" id="SSF51735">
    <property type="entry name" value="NAD(P)-binding Rossmann-fold domains"/>
    <property type="match status" value="1"/>
</dbReference>
<comment type="caution">
    <text evidence="2">The sequence shown here is derived from an EMBL/GenBank/DDBJ whole genome shotgun (WGS) entry which is preliminary data.</text>
</comment>
<dbReference type="Gene3D" id="3.40.50.720">
    <property type="entry name" value="NAD(P)-binding Rossmann-like Domain"/>
    <property type="match status" value="1"/>
</dbReference>
<dbReference type="EMBL" id="JAEPRB010000011">
    <property type="protein sequence ID" value="KAG2226988.1"/>
    <property type="molecule type" value="Genomic_DNA"/>
</dbReference>
<protein>
    <recommendedName>
        <fullName evidence="1">NmrA-like domain-containing protein</fullName>
    </recommendedName>
</protein>
<dbReference type="InterPro" id="IPR036291">
    <property type="entry name" value="NAD(P)-bd_dom_sf"/>
</dbReference>
<sequence>MVYKEKIFIIGGTGNVGQALVRSLLANPNVALTLYARSPAKLQELFGEQTDEKVQVIQGDYVNQKPFEQAIPGHTRLFLLLQVPDFDYSNIARGFAEKAYDAGVKQIVINSGITASMPWRSTTYSGVPFEKAVLDIPNRKAVVTLRPANFMSNQLMPGGDADNAKKSNMIFDTREPDQPNPWISPNDIGELAANILQEPIEKHGDAVYEMIGDPRTPTEHAEILSRVLGKTITYQKISEEQLYEAMTKQGGLAHTVAYLYVYFGQYTSKRTPGLSILLGRQPETLEQWIVKNKSAFS</sequence>
<keyword evidence="3" id="KW-1185">Reference proteome</keyword>
<evidence type="ECO:0000313" key="2">
    <source>
        <dbReference type="EMBL" id="KAG2226988.1"/>
    </source>
</evidence>
<dbReference type="AlphaFoldDB" id="A0A8H7VSC3"/>
<evidence type="ECO:0000259" key="1">
    <source>
        <dbReference type="Pfam" id="PF05368"/>
    </source>
</evidence>